<accession>A0A2T8IB52</accession>
<evidence type="ECO:0000313" key="1">
    <source>
        <dbReference type="EMBL" id="PVH34895.1"/>
    </source>
</evidence>
<proteinExistence type="predicted"/>
<organism evidence="1">
    <name type="scientific">Panicum hallii</name>
    <dbReference type="NCBI Taxonomy" id="206008"/>
    <lineage>
        <taxon>Eukaryota</taxon>
        <taxon>Viridiplantae</taxon>
        <taxon>Streptophyta</taxon>
        <taxon>Embryophyta</taxon>
        <taxon>Tracheophyta</taxon>
        <taxon>Spermatophyta</taxon>
        <taxon>Magnoliopsida</taxon>
        <taxon>Liliopsida</taxon>
        <taxon>Poales</taxon>
        <taxon>Poaceae</taxon>
        <taxon>PACMAD clade</taxon>
        <taxon>Panicoideae</taxon>
        <taxon>Panicodae</taxon>
        <taxon>Paniceae</taxon>
        <taxon>Panicinae</taxon>
        <taxon>Panicum</taxon>
        <taxon>Panicum sect. Panicum</taxon>
    </lineage>
</organism>
<dbReference type="Proteomes" id="UP000243499">
    <property type="component" value="Chromosome 7"/>
</dbReference>
<gene>
    <name evidence="1" type="ORF">PAHAL_7G057400</name>
</gene>
<dbReference type="Gramene" id="PVH34895">
    <property type="protein sequence ID" value="PVH34895"/>
    <property type="gene ID" value="PAHAL_7G057400"/>
</dbReference>
<protein>
    <submittedName>
        <fullName evidence="1">Uncharacterized protein</fullName>
    </submittedName>
</protein>
<sequence>MKITYICDYMRVDLFLLRCKHSTMSHECSVFACDVVLDSRRGRQMCLCK</sequence>
<dbReference type="EMBL" id="CM008052">
    <property type="protein sequence ID" value="PVH34895.1"/>
    <property type="molecule type" value="Genomic_DNA"/>
</dbReference>
<reference evidence="1" key="1">
    <citation type="submission" date="2018-04" db="EMBL/GenBank/DDBJ databases">
        <title>WGS assembly of Panicum hallii.</title>
        <authorList>
            <person name="Lovell J."/>
            <person name="Jenkins J."/>
            <person name="Lowry D."/>
            <person name="Mamidi S."/>
            <person name="Sreedasyam A."/>
            <person name="Weng X."/>
            <person name="Barry K."/>
            <person name="Bonette J."/>
            <person name="Campitelli B."/>
            <person name="Daum C."/>
            <person name="Gordon S."/>
            <person name="Gould B."/>
            <person name="Lipzen A."/>
            <person name="Macqueen A."/>
            <person name="Palacio-Mejia J."/>
            <person name="Plott C."/>
            <person name="Shakirov E."/>
            <person name="Shu S."/>
            <person name="Yoshinaga Y."/>
            <person name="Zane M."/>
            <person name="Rokhsar D."/>
            <person name="Grimwood J."/>
            <person name="Schmutz J."/>
            <person name="Juenger T."/>
        </authorList>
    </citation>
    <scope>NUCLEOTIDE SEQUENCE [LARGE SCALE GENOMIC DNA]</scope>
    <source>
        <strain evidence="1">FIL2</strain>
    </source>
</reference>
<dbReference type="AlphaFoldDB" id="A0A2T8IB52"/>
<name>A0A2T8IB52_9POAL</name>